<dbReference type="GO" id="GO:0043022">
    <property type="term" value="F:ribosome binding"/>
    <property type="evidence" value="ECO:0007669"/>
    <property type="project" value="TreeGrafter"/>
</dbReference>
<dbReference type="InterPro" id="IPR005225">
    <property type="entry name" value="Small_GTP-bd"/>
</dbReference>
<dbReference type="CDD" id="cd01681">
    <property type="entry name" value="aeEF2_snRNP_like_IV"/>
    <property type="match status" value="1"/>
</dbReference>
<dbReference type="InterPro" id="IPR000640">
    <property type="entry name" value="EFG_V-like"/>
</dbReference>
<dbReference type="FunFam" id="3.30.70.870:FF:000002">
    <property type="entry name" value="Translation elongation factor 2"/>
    <property type="match status" value="1"/>
</dbReference>
<keyword evidence="1" id="KW-0690">Ribosome biogenesis</keyword>
<reference evidence="8 9" key="1">
    <citation type="submission" date="2022-01" db="EMBL/GenBank/DDBJ databases">
        <title>A chromosome-scale genome assembly of the false clownfish, Amphiprion ocellaris.</title>
        <authorList>
            <person name="Ryu T."/>
        </authorList>
    </citation>
    <scope>NUCLEOTIDE SEQUENCE [LARGE SCALE GENOMIC DNA]</scope>
</reference>
<dbReference type="Ensembl" id="ENSAOCT00000060254.1">
    <property type="protein sequence ID" value="ENSAOCP00000058992.1"/>
    <property type="gene ID" value="ENSAOCG00000023933.2"/>
</dbReference>
<dbReference type="GO" id="GO:1990904">
    <property type="term" value="C:ribonucleoprotein complex"/>
    <property type="evidence" value="ECO:0007669"/>
    <property type="project" value="TreeGrafter"/>
</dbReference>
<dbReference type="PROSITE" id="PS51722">
    <property type="entry name" value="G_TR_2"/>
    <property type="match status" value="1"/>
</dbReference>
<dbReference type="InterPro" id="IPR000795">
    <property type="entry name" value="T_Tr_GTP-bd_dom"/>
</dbReference>
<gene>
    <name evidence="8" type="primary">EFL1</name>
</gene>
<dbReference type="FunFam" id="3.30.70.240:FF:000006">
    <property type="entry name" value="Elongation factor like GTPase 1"/>
    <property type="match status" value="1"/>
</dbReference>
<dbReference type="InterPro" id="IPR027417">
    <property type="entry name" value="P-loop_NTPase"/>
</dbReference>
<dbReference type="FunFam" id="3.40.50.300:FF:000732">
    <property type="entry name" value="Elongation factor like GTPase 1"/>
    <property type="match status" value="1"/>
</dbReference>
<dbReference type="NCBIfam" id="TIGR00231">
    <property type="entry name" value="small_GTP"/>
    <property type="match status" value="1"/>
</dbReference>
<name>A0AAQ5Z220_AMPOC</name>
<dbReference type="PANTHER" id="PTHR42908:SF3">
    <property type="entry name" value="ELONGATION FACTOR-LIKE GTPASE 1"/>
    <property type="match status" value="1"/>
</dbReference>
<dbReference type="Pfam" id="PF25118">
    <property type="entry name" value="EFL1"/>
    <property type="match status" value="1"/>
</dbReference>
<evidence type="ECO:0000256" key="5">
    <source>
        <dbReference type="ARBA" id="ARBA00081809"/>
    </source>
</evidence>
<evidence type="ECO:0000313" key="8">
    <source>
        <dbReference type="Ensembl" id="ENSAOCP00000058992.1"/>
    </source>
</evidence>
<dbReference type="GO" id="GO:0003924">
    <property type="term" value="F:GTPase activity"/>
    <property type="evidence" value="ECO:0007669"/>
    <property type="project" value="InterPro"/>
</dbReference>
<dbReference type="Proteomes" id="UP001501940">
    <property type="component" value="Chromosome 1"/>
</dbReference>
<evidence type="ECO:0000256" key="6">
    <source>
        <dbReference type="SAM" id="MobiDB-lite"/>
    </source>
</evidence>
<evidence type="ECO:0000256" key="2">
    <source>
        <dbReference type="ARBA" id="ARBA00022741"/>
    </source>
</evidence>
<evidence type="ECO:0000256" key="1">
    <source>
        <dbReference type="ARBA" id="ARBA00022517"/>
    </source>
</evidence>
<dbReference type="Gene3D" id="3.90.1430.10">
    <property type="entry name" value="Yeast translation eEF2 (G' domain)"/>
    <property type="match status" value="1"/>
</dbReference>
<dbReference type="Pfam" id="PF14492">
    <property type="entry name" value="EFG_III"/>
    <property type="match status" value="1"/>
</dbReference>
<dbReference type="InterPro" id="IPR035647">
    <property type="entry name" value="EFG_III/V"/>
</dbReference>
<dbReference type="FunFam" id="3.90.1430.10:FF:000002">
    <property type="entry name" value="Elongation factor like GTPase 1"/>
    <property type="match status" value="1"/>
</dbReference>
<dbReference type="Gene3D" id="2.40.30.10">
    <property type="entry name" value="Translation factors"/>
    <property type="match status" value="1"/>
</dbReference>
<feature type="region of interest" description="Disordered" evidence="6">
    <location>
        <begin position="789"/>
        <end position="838"/>
    </location>
</feature>
<evidence type="ECO:0000313" key="9">
    <source>
        <dbReference type="Proteomes" id="UP001501940"/>
    </source>
</evidence>
<dbReference type="InterPro" id="IPR014721">
    <property type="entry name" value="Ribsml_uS5_D2-typ_fold_subgr"/>
</dbReference>
<dbReference type="GeneTree" id="ENSGT00550000074806"/>
<dbReference type="GO" id="GO:0005525">
    <property type="term" value="F:GTP binding"/>
    <property type="evidence" value="ECO:0007669"/>
    <property type="project" value="UniProtKB-KW"/>
</dbReference>
<dbReference type="InterPro" id="IPR056752">
    <property type="entry name" value="EFL1"/>
</dbReference>
<dbReference type="InterPro" id="IPR041095">
    <property type="entry name" value="EFG_II"/>
</dbReference>
<dbReference type="Gene3D" id="3.30.70.870">
    <property type="entry name" value="Elongation Factor G (Translational Gtpase), domain 3"/>
    <property type="match status" value="1"/>
</dbReference>
<dbReference type="CDD" id="cd01885">
    <property type="entry name" value="EF2"/>
    <property type="match status" value="1"/>
</dbReference>
<dbReference type="GO" id="GO:0005829">
    <property type="term" value="C:cytosol"/>
    <property type="evidence" value="ECO:0007669"/>
    <property type="project" value="TreeGrafter"/>
</dbReference>
<feature type="domain" description="Tr-type G" evidence="7">
    <location>
        <begin position="17"/>
        <end position="368"/>
    </location>
</feature>
<feature type="compositionally biased region" description="Basic and acidic residues" evidence="6">
    <location>
        <begin position="799"/>
        <end position="814"/>
    </location>
</feature>
<dbReference type="InterPro" id="IPR020568">
    <property type="entry name" value="Ribosomal_Su5_D2-typ_SF"/>
</dbReference>
<dbReference type="Pfam" id="PF00679">
    <property type="entry name" value="EFG_C"/>
    <property type="match status" value="1"/>
</dbReference>
<dbReference type="PANTHER" id="PTHR42908">
    <property type="entry name" value="TRANSLATION ELONGATION FACTOR-RELATED"/>
    <property type="match status" value="1"/>
</dbReference>
<dbReference type="PRINTS" id="PR00315">
    <property type="entry name" value="ELONGATNFCT"/>
</dbReference>
<keyword evidence="3" id="KW-0378">Hydrolase</keyword>
<dbReference type="AlphaFoldDB" id="A0AAQ5Z220"/>
<organism evidence="8 9">
    <name type="scientific">Amphiprion ocellaris</name>
    <name type="common">Clown anemonefish</name>
    <dbReference type="NCBI Taxonomy" id="80972"/>
    <lineage>
        <taxon>Eukaryota</taxon>
        <taxon>Metazoa</taxon>
        <taxon>Chordata</taxon>
        <taxon>Craniata</taxon>
        <taxon>Vertebrata</taxon>
        <taxon>Euteleostomi</taxon>
        <taxon>Actinopterygii</taxon>
        <taxon>Neopterygii</taxon>
        <taxon>Teleostei</taxon>
        <taxon>Neoteleostei</taxon>
        <taxon>Acanthomorphata</taxon>
        <taxon>Ovalentaria</taxon>
        <taxon>Pomacentridae</taxon>
        <taxon>Amphiprion</taxon>
    </lineage>
</organism>
<reference evidence="8" key="2">
    <citation type="submission" date="2025-08" db="UniProtKB">
        <authorList>
            <consortium name="Ensembl"/>
        </authorList>
    </citation>
    <scope>IDENTIFICATION</scope>
</reference>
<sequence>MGHTSLEKIIALQKNPANIRNLCILAHVDHGKTTLADCLVASNGIISSRLAGKLRYLDSREDEQVRGITMKSSAISLHYRNGDQEYLLNLIDSPGHVDFSSEVSTAVRLCDGAIVVVDAVEGVCPQTQAVLRQAWLENIRPVLVINKIDRLIMELKLTSQEAYTHLQKILEQVNAITGTLFTSKVLEERAEKEKEEEKESETLSGDQVFDWSAGLEEVDDSHLYFSPEQGNVVFASAIDGWGFSIQQFAHIYSQRMGIKAEVLLKTLWGDFYLNAKAKKIMKGAQAKGKKPLFVQFVLDNIWSLYDAVVTRRDKEKVEKVVASLGIKVMARDLRHSDPKVLLSAICSQWLPVSQAVLSMVCEKLPSPLDMASERAEKLMSVGARRFDSLPAQTQKLKTVVSLLVPLQICSPNRNGLPISQVKIVPEGCSASDCVFEVPHLSCCSMESIYLLMGRELEDLEEVPAGNVLGIGGLEECVLKSATLSTTPACPPFTPLNFEATPIVRVAVEPKHPSEMPKLVRGMRLLNQADPCAEVLIQETGEHVLVTAGEVHLQRCLDDLRDRFAKIEISASKPIIPFRETVVRPPKVDMVNEELGKQQKVAIIHQVSHQVISQVMDGLVTLTTPNRLATVCVRAIPLPQEVTQLLESNSEVIRTLEQINMSLREGKSLDISLRTLEAIAGLKDQLDSLLQGRKWRNAVERIWAFGPRRYGPNILLNNVDSYQRPSVWQCLGRGDKTVEAGAQAAVLRDFDNSIISGFLLATLSGPMCEEPLMGVCFCVERWDVQSSAPAQHQESFEEDSMSHKALADNKVERSSETSAQEEGMASGLGQAERRPEPASDCYGPVSGQLIAAMKEACRHAFQAQPQRLMAAMYTCEIMATAEVLGRVYGVLGKREGRVLHEEMKEGTDMFIIKAVLPVAESFGFADEIRKRTSGLASPQLVFSHWEVISSDPYWVPTTEEEYLHFGEKADSANQALKYMNAVRRRKGLYVEEKIVEHAEKQRTLSKNK</sequence>
<dbReference type="InterPro" id="IPR009000">
    <property type="entry name" value="Transl_B-barrel_sf"/>
</dbReference>
<dbReference type="Gene3D" id="3.30.230.10">
    <property type="match status" value="1"/>
</dbReference>
<reference evidence="8" key="3">
    <citation type="submission" date="2025-09" db="UniProtKB">
        <authorList>
            <consortium name="Ensembl"/>
        </authorList>
    </citation>
    <scope>IDENTIFICATION</scope>
</reference>
<accession>A0AAQ5Z220</accession>
<dbReference type="SUPFAM" id="SSF50447">
    <property type="entry name" value="Translation proteins"/>
    <property type="match status" value="1"/>
</dbReference>
<dbReference type="CDD" id="cd04096">
    <property type="entry name" value="eEF2_snRNP_like_C"/>
    <property type="match status" value="1"/>
</dbReference>
<dbReference type="Gene3D" id="3.40.50.300">
    <property type="entry name" value="P-loop containing nucleotide triphosphate hydrolases"/>
    <property type="match status" value="1"/>
</dbReference>
<dbReference type="Pfam" id="PF00009">
    <property type="entry name" value="GTP_EFTU"/>
    <property type="match status" value="1"/>
</dbReference>
<dbReference type="FunFam" id="3.30.230.10:FF:000201">
    <property type="entry name" value="Elongation factor like GTPase 1"/>
    <property type="match status" value="1"/>
</dbReference>
<evidence type="ECO:0000256" key="4">
    <source>
        <dbReference type="ARBA" id="ARBA00023134"/>
    </source>
</evidence>
<dbReference type="SUPFAM" id="SSF54980">
    <property type="entry name" value="EF-G C-terminal domain-like"/>
    <property type="match status" value="2"/>
</dbReference>
<keyword evidence="4" id="KW-0342">GTP-binding</keyword>
<evidence type="ECO:0000259" key="7">
    <source>
        <dbReference type="PROSITE" id="PS51722"/>
    </source>
</evidence>
<dbReference type="GO" id="GO:0042256">
    <property type="term" value="P:cytosolic ribosome assembly"/>
    <property type="evidence" value="ECO:0007669"/>
    <property type="project" value="TreeGrafter"/>
</dbReference>
<evidence type="ECO:0000256" key="3">
    <source>
        <dbReference type="ARBA" id="ARBA00022801"/>
    </source>
</evidence>
<dbReference type="SUPFAM" id="SSF54211">
    <property type="entry name" value="Ribosomal protein S5 domain 2-like"/>
    <property type="match status" value="1"/>
</dbReference>
<keyword evidence="9" id="KW-1185">Reference proteome</keyword>
<dbReference type="SUPFAM" id="SSF52540">
    <property type="entry name" value="P-loop containing nucleoside triphosphate hydrolases"/>
    <property type="match status" value="1"/>
</dbReference>
<keyword evidence="2" id="KW-0547">Nucleotide-binding</keyword>
<dbReference type="Gene3D" id="3.30.70.240">
    <property type="match status" value="1"/>
</dbReference>
<proteinExistence type="predicted"/>
<dbReference type="CDD" id="cd16261">
    <property type="entry name" value="EF2_snRNP_III"/>
    <property type="match status" value="1"/>
</dbReference>
<dbReference type="SMART" id="SM00838">
    <property type="entry name" value="EFG_C"/>
    <property type="match status" value="1"/>
</dbReference>
<protein>
    <recommendedName>
        <fullName evidence="5">Elongation factor-like 1</fullName>
    </recommendedName>
</protein>